<keyword evidence="3" id="KW-1185">Reference proteome</keyword>
<name>A0A9N8V9Z5_9GLOM</name>
<dbReference type="EMBL" id="CAJVPZ010000013">
    <property type="protein sequence ID" value="CAG8449068.1"/>
    <property type="molecule type" value="Genomic_DNA"/>
</dbReference>
<dbReference type="AlphaFoldDB" id="A0A9N8V9Z5"/>
<dbReference type="OrthoDB" id="2437382at2759"/>
<accession>A0A9N8V9Z5</accession>
<evidence type="ECO:0000313" key="3">
    <source>
        <dbReference type="Proteomes" id="UP000789396"/>
    </source>
</evidence>
<comment type="caution">
    <text evidence="2">The sequence shown here is derived from an EMBL/GenBank/DDBJ whole genome shotgun (WGS) entry which is preliminary data.</text>
</comment>
<evidence type="ECO:0000313" key="2">
    <source>
        <dbReference type="EMBL" id="CAG8449068.1"/>
    </source>
</evidence>
<organism evidence="2 3">
    <name type="scientific">Racocetra fulgida</name>
    <dbReference type="NCBI Taxonomy" id="60492"/>
    <lineage>
        <taxon>Eukaryota</taxon>
        <taxon>Fungi</taxon>
        <taxon>Fungi incertae sedis</taxon>
        <taxon>Mucoromycota</taxon>
        <taxon>Glomeromycotina</taxon>
        <taxon>Glomeromycetes</taxon>
        <taxon>Diversisporales</taxon>
        <taxon>Gigasporaceae</taxon>
        <taxon>Racocetra</taxon>
    </lineage>
</organism>
<evidence type="ECO:0000256" key="1">
    <source>
        <dbReference type="SAM" id="MobiDB-lite"/>
    </source>
</evidence>
<proteinExistence type="predicted"/>
<feature type="compositionally biased region" description="Polar residues" evidence="1">
    <location>
        <begin position="70"/>
        <end position="84"/>
    </location>
</feature>
<gene>
    <name evidence="2" type="ORF">RFULGI_LOCUS129</name>
</gene>
<protein>
    <submittedName>
        <fullName evidence="2">17891_t:CDS:1</fullName>
    </submittedName>
</protein>
<sequence>MPKDPNDDTIWNMPKYTNDDAIWNMPEDPNDYNIWNMPQEPNDDLWVKIEVNNQGISQTMEPDIFDPEFSSDQSDYSEQTSFDSQPIEKYAN</sequence>
<dbReference type="Proteomes" id="UP000789396">
    <property type="component" value="Unassembled WGS sequence"/>
</dbReference>
<feature type="region of interest" description="Disordered" evidence="1">
    <location>
        <begin position="58"/>
        <end position="92"/>
    </location>
</feature>
<reference evidence="2" key="1">
    <citation type="submission" date="2021-06" db="EMBL/GenBank/DDBJ databases">
        <authorList>
            <person name="Kallberg Y."/>
            <person name="Tangrot J."/>
            <person name="Rosling A."/>
        </authorList>
    </citation>
    <scope>NUCLEOTIDE SEQUENCE</scope>
    <source>
        <strain evidence="2">IN212</strain>
    </source>
</reference>